<evidence type="ECO:0000313" key="1">
    <source>
        <dbReference type="EMBL" id="GFY54479.1"/>
    </source>
</evidence>
<name>A0A8X6XL85_9ARAC</name>
<dbReference type="Proteomes" id="UP000886998">
    <property type="component" value="Unassembled WGS sequence"/>
</dbReference>
<reference evidence="1" key="1">
    <citation type="submission" date="2020-08" db="EMBL/GenBank/DDBJ databases">
        <title>Multicomponent nature underlies the extraordinary mechanical properties of spider dragline silk.</title>
        <authorList>
            <person name="Kono N."/>
            <person name="Nakamura H."/>
            <person name="Mori M."/>
            <person name="Yoshida Y."/>
            <person name="Ohtoshi R."/>
            <person name="Malay A.D."/>
            <person name="Moran D.A.P."/>
            <person name="Tomita M."/>
            <person name="Numata K."/>
            <person name="Arakawa K."/>
        </authorList>
    </citation>
    <scope>NUCLEOTIDE SEQUENCE</scope>
</reference>
<dbReference type="EMBL" id="BMAV01009882">
    <property type="protein sequence ID" value="GFY54479.1"/>
    <property type="molecule type" value="Genomic_DNA"/>
</dbReference>
<evidence type="ECO:0000313" key="2">
    <source>
        <dbReference type="Proteomes" id="UP000886998"/>
    </source>
</evidence>
<sequence length="117" mass="13245">MNGHVEERSRVEVMQLGTEHPPATHASATNPTSSFAHCAQIKSTEKLIKIKELRIKYLQDLIEVETFNKDITDAAQLEALIKEKAQTELEFVVRMVSCESSLSLPYPMLHPQKLERA</sequence>
<accession>A0A8X6XL85</accession>
<comment type="caution">
    <text evidence="1">The sequence shown here is derived from an EMBL/GenBank/DDBJ whole genome shotgun (WGS) entry which is preliminary data.</text>
</comment>
<protein>
    <submittedName>
        <fullName evidence="1">Uncharacterized protein</fullName>
    </submittedName>
</protein>
<proteinExistence type="predicted"/>
<gene>
    <name evidence="1" type="ORF">TNIN_250071</name>
</gene>
<dbReference type="AlphaFoldDB" id="A0A8X6XL85"/>
<organism evidence="1 2">
    <name type="scientific">Trichonephila inaurata madagascariensis</name>
    <dbReference type="NCBI Taxonomy" id="2747483"/>
    <lineage>
        <taxon>Eukaryota</taxon>
        <taxon>Metazoa</taxon>
        <taxon>Ecdysozoa</taxon>
        <taxon>Arthropoda</taxon>
        <taxon>Chelicerata</taxon>
        <taxon>Arachnida</taxon>
        <taxon>Araneae</taxon>
        <taxon>Araneomorphae</taxon>
        <taxon>Entelegynae</taxon>
        <taxon>Araneoidea</taxon>
        <taxon>Nephilidae</taxon>
        <taxon>Trichonephila</taxon>
        <taxon>Trichonephila inaurata</taxon>
    </lineage>
</organism>
<keyword evidence="2" id="KW-1185">Reference proteome</keyword>